<evidence type="ECO:0000313" key="5">
    <source>
        <dbReference type="Proteomes" id="UP000275385"/>
    </source>
</evidence>
<dbReference type="InterPro" id="IPR008927">
    <property type="entry name" value="6-PGluconate_DH-like_C_sf"/>
</dbReference>
<dbReference type="Proteomes" id="UP000275385">
    <property type="component" value="Unassembled WGS sequence"/>
</dbReference>
<dbReference type="Pfam" id="PF09130">
    <property type="entry name" value="DUF1932"/>
    <property type="match status" value="1"/>
</dbReference>
<dbReference type="InterPro" id="IPR036291">
    <property type="entry name" value="NAD(P)-bd_dom_sf"/>
</dbReference>
<dbReference type="InterPro" id="IPR015814">
    <property type="entry name" value="Pgluconate_DH_NAD-bd_C"/>
</dbReference>
<dbReference type="Gene3D" id="3.40.50.720">
    <property type="entry name" value="NAD(P)-binding Rossmann-like Domain"/>
    <property type="match status" value="1"/>
</dbReference>
<sequence>MATTDETLPTVGILSIGDMGGGIAKLLVAKGFTVVTNVTDRSQDTITRARAVGVQLLPDDVSLVQKADVILSIVPPRDARATAERIITALSSSSSRSRAEKRALYYADLNAISPSTLRSIATLFEKEAGGKVVLIDGAVIGGPPHLKASASSQQQQEDWYIPSIPTSGPAALPSPLATALKTNHIGDQLGAASGLKMCFASLTKGYTAIAIQAFSTAHSLGVLPDLQQAIETTSPGVKDRLEKGVTGMSPKAYRWVGEMEEIAATFREEGGWNGRAEGDVEGGGEGERLEDMFTGAAGVYRVVAEDTVLGREKVGKRERGTTVEDVAKAVAEGLQERKH</sequence>
<dbReference type="PANTHER" id="PTHR43580">
    <property type="entry name" value="OXIDOREDUCTASE GLYR1-RELATED"/>
    <property type="match status" value="1"/>
</dbReference>
<keyword evidence="5" id="KW-1185">Reference proteome</keyword>
<comment type="similarity">
    <text evidence="1">Belongs to the HIBADH-related family. NP60 subfamily.</text>
</comment>
<evidence type="ECO:0000259" key="2">
    <source>
        <dbReference type="Pfam" id="PF03807"/>
    </source>
</evidence>
<feature type="domain" description="Pyrroline-5-carboxylate reductase catalytic N-terminal" evidence="2">
    <location>
        <begin position="10"/>
        <end position="88"/>
    </location>
</feature>
<organism evidence="4 5">
    <name type="scientific">Coniochaeta pulveracea</name>
    <dbReference type="NCBI Taxonomy" id="177199"/>
    <lineage>
        <taxon>Eukaryota</taxon>
        <taxon>Fungi</taxon>
        <taxon>Dikarya</taxon>
        <taxon>Ascomycota</taxon>
        <taxon>Pezizomycotina</taxon>
        <taxon>Sordariomycetes</taxon>
        <taxon>Sordariomycetidae</taxon>
        <taxon>Coniochaetales</taxon>
        <taxon>Coniochaetaceae</taxon>
        <taxon>Coniochaeta</taxon>
    </lineage>
</organism>
<dbReference type="InterPro" id="IPR013328">
    <property type="entry name" value="6PGD_dom2"/>
</dbReference>
<protein>
    <recommendedName>
        <fullName evidence="6">Phosphogluconate dehydrogenase NAD-binding putative C-terminal domain-containing protein</fullName>
    </recommendedName>
</protein>
<dbReference type="InterPro" id="IPR028939">
    <property type="entry name" value="P5C_Rdtase_cat_N"/>
</dbReference>
<dbReference type="OrthoDB" id="9988102at2759"/>
<dbReference type="GO" id="GO:0000785">
    <property type="term" value="C:chromatin"/>
    <property type="evidence" value="ECO:0007669"/>
    <property type="project" value="TreeGrafter"/>
</dbReference>
<dbReference type="SUPFAM" id="SSF51735">
    <property type="entry name" value="NAD(P)-binding Rossmann-fold domains"/>
    <property type="match status" value="1"/>
</dbReference>
<name>A0A420XXB7_9PEZI</name>
<evidence type="ECO:0000313" key="4">
    <source>
        <dbReference type="EMBL" id="RKU40180.1"/>
    </source>
</evidence>
<evidence type="ECO:0000256" key="1">
    <source>
        <dbReference type="ARBA" id="ARBA00007598"/>
    </source>
</evidence>
<evidence type="ECO:0008006" key="6">
    <source>
        <dbReference type="Google" id="ProtNLM"/>
    </source>
</evidence>
<proteinExistence type="inferred from homology"/>
<accession>A0A420XXB7</accession>
<feature type="domain" description="Phosphogluconate dehydrogenase NAD-binding putative C-terminal" evidence="3">
    <location>
        <begin position="217"/>
        <end position="302"/>
    </location>
</feature>
<gene>
    <name evidence="4" type="ORF">DL546_001326</name>
</gene>
<dbReference type="Pfam" id="PF03807">
    <property type="entry name" value="F420_oxidored"/>
    <property type="match status" value="1"/>
</dbReference>
<dbReference type="SUPFAM" id="SSF48179">
    <property type="entry name" value="6-phosphogluconate dehydrogenase C-terminal domain-like"/>
    <property type="match status" value="1"/>
</dbReference>
<dbReference type="Gene3D" id="1.10.1040.10">
    <property type="entry name" value="N-(1-d-carboxylethyl)-l-norvaline Dehydrogenase, domain 2"/>
    <property type="match status" value="1"/>
</dbReference>
<evidence type="ECO:0000259" key="3">
    <source>
        <dbReference type="Pfam" id="PF09130"/>
    </source>
</evidence>
<dbReference type="GO" id="GO:0140673">
    <property type="term" value="P:transcription elongation-coupled chromatin remodeling"/>
    <property type="evidence" value="ECO:0007669"/>
    <property type="project" value="TreeGrafter"/>
</dbReference>
<dbReference type="GO" id="GO:0003677">
    <property type="term" value="F:DNA binding"/>
    <property type="evidence" value="ECO:0007669"/>
    <property type="project" value="TreeGrafter"/>
</dbReference>
<dbReference type="AlphaFoldDB" id="A0A420XXB7"/>
<reference evidence="4 5" key="1">
    <citation type="submission" date="2018-08" db="EMBL/GenBank/DDBJ databases">
        <title>Draft genome of the lignicolous fungus Coniochaeta pulveracea.</title>
        <authorList>
            <person name="Borstlap C.J."/>
            <person name="De Witt R.N."/>
            <person name="Botha A."/>
            <person name="Volschenk H."/>
        </authorList>
    </citation>
    <scope>NUCLEOTIDE SEQUENCE [LARGE SCALE GENOMIC DNA]</scope>
    <source>
        <strain evidence="4 5">CAB683</strain>
    </source>
</reference>
<dbReference type="GO" id="GO:0031491">
    <property type="term" value="F:nucleosome binding"/>
    <property type="evidence" value="ECO:0007669"/>
    <property type="project" value="TreeGrafter"/>
</dbReference>
<dbReference type="PANTHER" id="PTHR43580:SF2">
    <property type="entry name" value="CYTOKINE-LIKE NUCLEAR FACTOR N-PAC"/>
    <property type="match status" value="1"/>
</dbReference>
<dbReference type="InterPro" id="IPR051265">
    <property type="entry name" value="HIBADH-related_NP60_sf"/>
</dbReference>
<dbReference type="EMBL" id="QVQW01000116">
    <property type="protein sequence ID" value="RKU40180.1"/>
    <property type="molecule type" value="Genomic_DNA"/>
</dbReference>
<dbReference type="STRING" id="177199.A0A420XXB7"/>
<comment type="caution">
    <text evidence="4">The sequence shown here is derived from an EMBL/GenBank/DDBJ whole genome shotgun (WGS) entry which is preliminary data.</text>
</comment>